<reference evidence="4 5" key="1">
    <citation type="submission" date="2017-12" db="EMBL/GenBank/DDBJ databases">
        <title>High-resolution comparative analysis of great ape genomes.</title>
        <authorList>
            <person name="Pollen A."/>
            <person name="Hastie A."/>
            <person name="Hormozdiari F."/>
            <person name="Dougherty M."/>
            <person name="Liu R."/>
            <person name="Chaisson M."/>
            <person name="Hoppe E."/>
            <person name="Hill C."/>
            <person name="Pang A."/>
            <person name="Hillier L."/>
            <person name="Baker C."/>
            <person name="Armstrong J."/>
            <person name="Shendure J."/>
            <person name="Paten B."/>
            <person name="Wilson R."/>
            <person name="Chao H."/>
            <person name="Schneider V."/>
            <person name="Ventura M."/>
            <person name="Kronenberg Z."/>
            <person name="Murali S."/>
            <person name="Gordon D."/>
            <person name="Cantsilieris S."/>
            <person name="Munson K."/>
            <person name="Nelson B."/>
            <person name="Raja A."/>
            <person name="Underwood J."/>
            <person name="Diekhans M."/>
            <person name="Fiddes I."/>
            <person name="Haussler D."/>
            <person name="Eichler E."/>
        </authorList>
    </citation>
    <scope>NUCLEOTIDE SEQUENCE [LARGE SCALE GENOMIC DNA]</scope>
    <source>
        <strain evidence="4">Yerkes chimp pedigree #C0471</strain>
    </source>
</reference>
<dbReference type="GO" id="GO:0019905">
    <property type="term" value="F:syntaxin binding"/>
    <property type="evidence" value="ECO:0007669"/>
    <property type="project" value="InterPro"/>
</dbReference>
<feature type="non-terminal residue" evidence="4">
    <location>
        <position position="1"/>
    </location>
</feature>
<comment type="caution">
    <text evidence="4">The sequence shown here is derived from an EMBL/GenBank/DDBJ whole genome shotgun (WGS) entry which is preliminary data.</text>
</comment>
<accession>A0A2J8PSF9</accession>
<evidence type="ECO:0000256" key="2">
    <source>
        <dbReference type="SAM" id="Coils"/>
    </source>
</evidence>
<keyword evidence="2" id="KW-0175">Coiled coil</keyword>
<evidence type="ECO:0000256" key="1">
    <source>
        <dbReference type="ARBA" id="ARBA00009550"/>
    </source>
</evidence>
<protein>
    <submittedName>
        <fullName evidence="4">TXLNB isoform 2</fullName>
    </submittedName>
</protein>
<evidence type="ECO:0000256" key="3">
    <source>
        <dbReference type="SAM" id="MobiDB-lite"/>
    </source>
</evidence>
<evidence type="ECO:0000313" key="4">
    <source>
        <dbReference type="EMBL" id="PNI86965.1"/>
    </source>
</evidence>
<dbReference type="InterPro" id="IPR026183">
    <property type="entry name" value="Taxilin_fam"/>
</dbReference>
<comment type="similarity">
    <text evidence="1">Belongs to the taxilin family.</text>
</comment>
<sequence>YELREEHLDKIFKHRELQQKLVDAKLEQAQEMMKEAEERHKREKEYLLNQAAEWKLQAKVLKEQETVLQAQVRPGGRGMGALSSLSPDKKAGAKGGQQKSSYVAGDGGMGIGNEEQLHIYSYF</sequence>
<dbReference type="Pfam" id="PF09728">
    <property type="entry name" value="Taxilin"/>
    <property type="match status" value="1"/>
</dbReference>
<dbReference type="EMBL" id="NBAG03000210">
    <property type="protein sequence ID" value="PNI86965.1"/>
    <property type="molecule type" value="Genomic_DNA"/>
</dbReference>
<proteinExistence type="inferred from homology"/>
<feature type="region of interest" description="Disordered" evidence="3">
    <location>
        <begin position="72"/>
        <end position="107"/>
    </location>
</feature>
<feature type="coiled-coil region" evidence="2">
    <location>
        <begin position="19"/>
        <end position="46"/>
    </location>
</feature>
<evidence type="ECO:0000313" key="5">
    <source>
        <dbReference type="Proteomes" id="UP000236370"/>
    </source>
</evidence>
<dbReference type="PANTHER" id="PTHR16127:SF10">
    <property type="entry name" value="BETA-TAXILIN"/>
    <property type="match status" value="1"/>
</dbReference>
<dbReference type="AlphaFoldDB" id="A0A2J8PSF9"/>
<name>A0A2J8PSF9_PANTR</name>
<gene>
    <name evidence="4" type="ORF">CK820_G0000143</name>
</gene>
<dbReference type="PANTHER" id="PTHR16127">
    <property type="entry name" value="TAXILIN"/>
    <property type="match status" value="1"/>
</dbReference>
<dbReference type="Proteomes" id="UP000236370">
    <property type="component" value="Unassembled WGS sequence"/>
</dbReference>
<organism evidence="4 5">
    <name type="scientific">Pan troglodytes</name>
    <name type="common">Chimpanzee</name>
    <dbReference type="NCBI Taxonomy" id="9598"/>
    <lineage>
        <taxon>Eukaryota</taxon>
        <taxon>Metazoa</taxon>
        <taxon>Chordata</taxon>
        <taxon>Craniata</taxon>
        <taxon>Vertebrata</taxon>
        <taxon>Euteleostomi</taxon>
        <taxon>Mammalia</taxon>
        <taxon>Eutheria</taxon>
        <taxon>Euarchontoglires</taxon>
        <taxon>Primates</taxon>
        <taxon>Haplorrhini</taxon>
        <taxon>Catarrhini</taxon>
        <taxon>Hominidae</taxon>
        <taxon>Pan</taxon>
    </lineage>
</organism>